<dbReference type="EMBL" id="CAEKDK010000001">
    <property type="protein sequence ID" value="CAB4267399.1"/>
    <property type="molecule type" value="Genomic_DNA"/>
</dbReference>
<proteinExistence type="predicted"/>
<accession>A0A6J5TUD8</accession>
<gene>
    <name evidence="1" type="ORF">CURHAP_LOCUS10064</name>
</gene>
<organism evidence="1 2">
    <name type="scientific">Prunus armeniaca</name>
    <name type="common">Apricot</name>
    <name type="synonym">Armeniaca vulgaris</name>
    <dbReference type="NCBI Taxonomy" id="36596"/>
    <lineage>
        <taxon>Eukaryota</taxon>
        <taxon>Viridiplantae</taxon>
        <taxon>Streptophyta</taxon>
        <taxon>Embryophyta</taxon>
        <taxon>Tracheophyta</taxon>
        <taxon>Spermatophyta</taxon>
        <taxon>Magnoliopsida</taxon>
        <taxon>eudicotyledons</taxon>
        <taxon>Gunneridae</taxon>
        <taxon>Pentapetalae</taxon>
        <taxon>rosids</taxon>
        <taxon>fabids</taxon>
        <taxon>Rosales</taxon>
        <taxon>Rosaceae</taxon>
        <taxon>Amygdaloideae</taxon>
        <taxon>Amygdaleae</taxon>
        <taxon>Prunus</taxon>
    </lineage>
</organism>
<evidence type="ECO:0000313" key="2">
    <source>
        <dbReference type="Proteomes" id="UP000507222"/>
    </source>
</evidence>
<protein>
    <submittedName>
        <fullName evidence="1">Uncharacterized protein</fullName>
    </submittedName>
</protein>
<dbReference type="AlphaFoldDB" id="A0A6J5TUD8"/>
<reference evidence="1 2" key="1">
    <citation type="submission" date="2020-05" db="EMBL/GenBank/DDBJ databases">
        <authorList>
            <person name="Campoy J."/>
            <person name="Schneeberger K."/>
            <person name="Spophaly S."/>
        </authorList>
    </citation>
    <scope>NUCLEOTIDE SEQUENCE [LARGE SCALE GENOMIC DNA]</scope>
    <source>
        <strain evidence="1">PruArmRojPasFocal</strain>
    </source>
</reference>
<sequence>MQSSITSNFECAVLLEIEEHLHNRRISVSFATGKAMGSWLLWFGDSYWTKRGNIEGQDHFSAIGIHIISGSSRIEKLL</sequence>
<dbReference type="Proteomes" id="UP000507222">
    <property type="component" value="Unassembled WGS sequence"/>
</dbReference>
<name>A0A6J5TUD8_PRUAR</name>
<evidence type="ECO:0000313" key="1">
    <source>
        <dbReference type="EMBL" id="CAB4267399.1"/>
    </source>
</evidence>